<evidence type="ECO:0000256" key="3">
    <source>
        <dbReference type="ARBA" id="ARBA00022670"/>
    </source>
</evidence>
<comment type="caution">
    <text evidence="11">The sequence shown here is derived from an EMBL/GenBank/DDBJ whole genome shotgun (WGS) entry which is preliminary data.</text>
</comment>
<evidence type="ECO:0000256" key="8">
    <source>
        <dbReference type="SAM" id="SignalP"/>
    </source>
</evidence>
<dbReference type="InterPro" id="IPR008753">
    <property type="entry name" value="Peptidase_M13_N"/>
</dbReference>
<evidence type="ECO:0000256" key="4">
    <source>
        <dbReference type="ARBA" id="ARBA00022723"/>
    </source>
</evidence>
<dbReference type="Gene3D" id="1.10.1380.10">
    <property type="entry name" value="Neutral endopeptidase , domain2"/>
    <property type="match status" value="1"/>
</dbReference>
<keyword evidence="3" id="KW-0645">Protease</keyword>
<evidence type="ECO:0000256" key="7">
    <source>
        <dbReference type="ARBA" id="ARBA00023049"/>
    </source>
</evidence>
<evidence type="ECO:0000256" key="2">
    <source>
        <dbReference type="ARBA" id="ARBA00007357"/>
    </source>
</evidence>
<dbReference type="Gene3D" id="3.40.390.10">
    <property type="entry name" value="Collagenase (Catalytic Domain)"/>
    <property type="match status" value="1"/>
</dbReference>
<dbReference type="PRINTS" id="PR00786">
    <property type="entry name" value="NEPRILYSIN"/>
</dbReference>
<dbReference type="InterPro" id="IPR000718">
    <property type="entry name" value="Peptidase_M13"/>
</dbReference>
<dbReference type="EMBL" id="WTZA01000001">
    <property type="protein sequence ID" value="MXO75566.1"/>
    <property type="molecule type" value="Genomic_DNA"/>
</dbReference>
<feature type="domain" description="Peptidase M13 N-terminal" evidence="10">
    <location>
        <begin position="76"/>
        <end position="472"/>
    </location>
</feature>
<dbReference type="GO" id="GO:0046872">
    <property type="term" value="F:metal ion binding"/>
    <property type="evidence" value="ECO:0007669"/>
    <property type="project" value="UniProtKB-KW"/>
</dbReference>
<keyword evidence="7" id="KW-0482">Metalloprotease</keyword>
<feature type="signal peptide" evidence="8">
    <location>
        <begin position="1"/>
        <end position="24"/>
    </location>
</feature>
<dbReference type="Pfam" id="PF01431">
    <property type="entry name" value="Peptidase_M13"/>
    <property type="match status" value="1"/>
</dbReference>
<evidence type="ECO:0000256" key="6">
    <source>
        <dbReference type="ARBA" id="ARBA00022833"/>
    </source>
</evidence>
<keyword evidence="8" id="KW-0732">Signal</keyword>
<dbReference type="CDD" id="cd08662">
    <property type="entry name" value="M13"/>
    <property type="match status" value="1"/>
</dbReference>
<feature type="domain" description="Peptidase M13 C-terminal" evidence="9">
    <location>
        <begin position="525"/>
        <end position="728"/>
    </location>
</feature>
<evidence type="ECO:0000256" key="1">
    <source>
        <dbReference type="ARBA" id="ARBA00001947"/>
    </source>
</evidence>
<dbReference type="InterPro" id="IPR042089">
    <property type="entry name" value="Peptidase_M13_dom_2"/>
</dbReference>
<proteinExistence type="inferred from homology"/>
<evidence type="ECO:0000256" key="5">
    <source>
        <dbReference type="ARBA" id="ARBA00022801"/>
    </source>
</evidence>
<dbReference type="Proteomes" id="UP000439522">
    <property type="component" value="Unassembled WGS sequence"/>
</dbReference>
<dbReference type="RefSeq" id="WP_160611197.1">
    <property type="nucleotide sequence ID" value="NZ_WTZA01000001.1"/>
</dbReference>
<comment type="similarity">
    <text evidence="2">Belongs to the peptidase M13 family.</text>
</comment>
<keyword evidence="4" id="KW-0479">Metal-binding</keyword>
<dbReference type="PANTHER" id="PTHR11733">
    <property type="entry name" value="ZINC METALLOPROTEASE FAMILY M13 NEPRILYSIN-RELATED"/>
    <property type="match status" value="1"/>
</dbReference>
<gene>
    <name evidence="11" type="ORF">GRI40_10095</name>
</gene>
<keyword evidence="5" id="KW-0378">Hydrolase</keyword>
<comment type="cofactor">
    <cofactor evidence="1">
        <name>Zn(2+)</name>
        <dbReference type="ChEBI" id="CHEBI:29105"/>
    </cofactor>
</comment>
<protein>
    <submittedName>
        <fullName evidence="11">M13 family peptidase</fullName>
    </submittedName>
</protein>
<dbReference type="PROSITE" id="PS51885">
    <property type="entry name" value="NEPRILYSIN"/>
    <property type="match status" value="1"/>
</dbReference>
<dbReference type="PANTHER" id="PTHR11733:SF167">
    <property type="entry name" value="FI17812P1-RELATED"/>
    <property type="match status" value="1"/>
</dbReference>
<evidence type="ECO:0000313" key="11">
    <source>
        <dbReference type="EMBL" id="MXO75566.1"/>
    </source>
</evidence>
<dbReference type="GO" id="GO:0005886">
    <property type="term" value="C:plasma membrane"/>
    <property type="evidence" value="ECO:0007669"/>
    <property type="project" value="TreeGrafter"/>
</dbReference>
<dbReference type="AlphaFoldDB" id="A0A6I4TFX0"/>
<feature type="chain" id="PRO_5026252442" evidence="8">
    <location>
        <begin position="25"/>
        <end position="731"/>
    </location>
</feature>
<reference evidence="11 12" key="1">
    <citation type="submission" date="2019-12" db="EMBL/GenBank/DDBJ databases">
        <title>Genomic-based taxomic classification of the family Erythrobacteraceae.</title>
        <authorList>
            <person name="Xu L."/>
        </authorList>
    </citation>
    <scope>NUCLEOTIDE SEQUENCE [LARGE SCALE GENOMIC DNA]</scope>
    <source>
        <strain evidence="11 12">100921-2</strain>
    </source>
</reference>
<sequence>MIIRNFIALGASAFALAAAAPALAQSAPAQATTAKPTPATANAKPATAKPAAAPLPTMSFGKWGFDPAGIDRAIDPGDDFFAFANQRWLDANPLPPEFSRFGAFNLLREKSTSDVKALVDALVAKDPASLSDDERRIVGAYKSFLDTAAIDAAGLAPAKPYLDEIRGADTLGELATLWGTVGYPSPVGGYVTVDAKEPTRYSVGVGSGGLGLPDRDYYLDTTEKGKGIQAKYREYLTFLLGQAGYADAAAMAARVYGFEDAIARNVSWDRAVRRNRDLTYNAMSPAELAALDPSFPTAAFLKASGFDETDRFIVSDLPPTADRVAELGLDAATVAKIGGGTPAMMKLLRETPVDVLQAWTIKNFLNSNAAVLPSAIDAAQFDFYGRTLNGTPEQRPRWKRAIDETEGLLGELVGASYVARYFPPANKAAMTELVENLRKAMAVGIQENAWMSPATKPAAMAKLAAFDPKIGYRDELETYAGLAITPGQPLANRMAAGKWAYADMLSKLGGPIDRTEWGMLPQTVNAYYNSTKNEIVFPAGILQQPFFGLTADPAVNYGGIGAVIGHEMGHGFDDQGSKSDGTGMLRNWWTDADRAAFDKLGNALVAQYDALCPLDDGKTCVNGRLTLGENIGDLGGLSIAYRAYRMSLNGKEAPVIDGLTGDQRFFLAWAQIWRAQQREDAARQRLRTDPHSPEEYRVNGIVRNFDEWYKAFGVTPDDALYIPPEQRIRIW</sequence>
<dbReference type="GO" id="GO:0004222">
    <property type="term" value="F:metalloendopeptidase activity"/>
    <property type="evidence" value="ECO:0007669"/>
    <property type="project" value="InterPro"/>
</dbReference>
<dbReference type="Pfam" id="PF05649">
    <property type="entry name" value="Peptidase_M13_N"/>
    <property type="match status" value="1"/>
</dbReference>
<accession>A0A6I4TFX0</accession>
<evidence type="ECO:0000259" key="10">
    <source>
        <dbReference type="Pfam" id="PF05649"/>
    </source>
</evidence>
<evidence type="ECO:0000313" key="12">
    <source>
        <dbReference type="Proteomes" id="UP000439522"/>
    </source>
</evidence>
<dbReference type="InterPro" id="IPR018497">
    <property type="entry name" value="Peptidase_M13_C"/>
</dbReference>
<evidence type="ECO:0000259" key="9">
    <source>
        <dbReference type="Pfam" id="PF01431"/>
    </source>
</evidence>
<dbReference type="InterPro" id="IPR024079">
    <property type="entry name" value="MetalloPept_cat_dom_sf"/>
</dbReference>
<keyword evidence="6" id="KW-0862">Zinc</keyword>
<dbReference type="SUPFAM" id="SSF55486">
    <property type="entry name" value="Metalloproteases ('zincins'), catalytic domain"/>
    <property type="match status" value="1"/>
</dbReference>
<dbReference type="OrthoDB" id="9775677at2"/>
<dbReference type="GO" id="GO:0016485">
    <property type="term" value="P:protein processing"/>
    <property type="evidence" value="ECO:0007669"/>
    <property type="project" value="TreeGrafter"/>
</dbReference>
<name>A0A6I4TFX0_9SPHN</name>
<keyword evidence="12" id="KW-1185">Reference proteome</keyword>
<organism evidence="11 12">
    <name type="scientific">Tsuneonella aeria</name>
    <dbReference type="NCBI Taxonomy" id="1837929"/>
    <lineage>
        <taxon>Bacteria</taxon>
        <taxon>Pseudomonadati</taxon>
        <taxon>Pseudomonadota</taxon>
        <taxon>Alphaproteobacteria</taxon>
        <taxon>Sphingomonadales</taxon>
        <taxon>Erythrobacteraceae</taxon>
        <taxon>Tsuneonella</taxon>
    </lineage>
</organism>